<dbReference type="RefSeq" id="WP_126196154.1">
    <property type="nucleotide sequence ID" value="NZ_CP085954.1"/>
</dbReference>
<feature type="transmembrane region" description="Helical" evidence="1">
    <location>
        <begin position="85"/>
        <end position="108"/>
    </location>
</feature>
<feature type="transmembrane region" description="Helical" evidence="1">
    <location>
        <begin position="6"/>
        <end position="23"/>
    </location>
</feature>
<feature type="transmembrane region" description="Helical" evidence="1">
    <location>
        <begin position="275"/>
        <end position="297"/>
    </location>
</feature>
<organism evidence="2 3">
    <name type="scientific">Tsukamurella paurometabola</name>
    <name type="common">Corynebacterium paurometabolum</name>
    <dbReference type="NCBI Taxonomy" id="2061"/>
    <lineage>
        <taxon>Bacteria</taxon>
        <taxon>Bacillati</taxon>
        <taxon>Actinomycetota</taxon>
        <taxon>Actinomycetes</taxon>
        <taxon>Mycobacteriales</taxon>
        <taxon>Tsukamurellaceae</taxon>
        <taxon>Tsukamurella</taxon>
    </lineage>
</organism>
<dbReference type="AlphaFoldDB" id="A0A3P8K0G5"/>
<keyword evidence="1" id="KW-0472">Membrane</keyword>
<feature type="transmembrane region" description="Helical" evidence="1">
    <location>
        <begin position="134"/>
        <end position="159"/>
    </location>
</feature>
<dbReference type="OrthoDB" id="4775345at2"/>
<feature type="transmembrane region" description="Helical" evidence="1">
    <location>
        <begin position="179"/>
        <end position="200"/>
    </location>
</feature>
<keyword evidence="1" id="KW-1133">Transmembrane helix</keyword>
<dbReference type="Proteomes" id="UP000271626">
    <property type="component" value="Chromosome"/>
</dbReference>
<proteinExistence type="predicted"/>
<feature type="transmembrane region" description="Helical" evidence="1">
    <location>
        <begin position="221"/>
        <end position="239"/>
    </location>
</feature>
<name>A0A3P8K0G5_TSUPA</name>
<protein>
    <submittedName>
        <fullName evidence="2">Uncharacterized protein</fullName>
    </submittedName>
</protein>
<dbReference type="EMBL" id="LR131273">
    <property type="protein sequence ID" value="VDR38999.1"/>
    <property type="molecule type" value="Genomic_DNA"/>
</dbReference>
<gene>
    <name evidence="2" type="ORF">NCTC10741_02132</name>
</gene>
<reference evidence="2 3" key="1">
    <citation type="submission" date="2018-12" db="EMBL/GenBank/DDBJ databases">
        <authorList>
            <consortium name="Pathogen Informatics"/>
        </authorList>
    </citation>
    <scope>NUCLEOTIDE SEQUENCE [LARGE SCALE GENOMIC DNA]</scope>
    <source>
        <strain evidence="2 3">NCTC10741</strain>
    </source>
</reference>
<evidence type="ECO:0000313" key="2">
    <source>
        <dbReference type="EMBL" id="VDR38999.1"/>
    </source>
</evidence>
<evidence type="ECO:0000256" key="1">
    <source>
        <dbReference type="SAM" id="Phobius"/>
    </source>
</evidence>
<accession>A0A3P8K0G5</accession>
<feature type="transmembrane region" description="Helical" evidence="1">
    <location>
        <begin position="51"/>
        <end position="73"/>
    </location>
</feature>
<sequence length="327" mass="35088">MPIIPFVGLTVVATLVAVTYVITRTLTPDDSAPQSESYRAYRATMRSRLKVAFLVPVAAAVVGAIYGIIATALDPTNPSPTYRPVSLVLGLLWWPGIFLFPLLAMLLTEKTTRPSGPRVATLAPRGVRELFPRWLLIAFGSVFAIAALTPLILGSPIAADRTLRSASNPPTHEYSVDPSGMWIAYGTFLIAAVFVLWVILSATRRPDIDPITGSDSWGRSGTSVRALCLLYIPATYVIIDGLEIPRDAAMAYVDHTRAGGEAVDGWPLWLNSTTIPHITDGISALLMLGIVVVLVVFARPPVPRALTAAAARSADTREDSDDEATAQ</sequence>
<keyword evidence="1" id="KW-0812">Transmembrane</keyword>
<evidence type="ECO:0000313" key="3">
    <source>
        <dbReference type="Proteomes" id="UP000271626"/>
    </source>
</evidence>